<dbReference type="PANTHER" id="PTHR47074:SF11">
    <property type="entry name" value="REVERSE TRANSCRIPTASE-LIKE PROTEIN"/>
    <property type="match status" value="1"/>
</dbReference>
<dbReference type="GO" id="GO:0004523">
    <property type="term" value="F:RNA-DNA hybrid ribonuclease activity"/>
    <property type="evidence" value="ECO:0007669"/>
    <property type="project" value="InterPro"/>
</dbReference>
<dbReference type="PANTHER" id="PTHR47074">
    <property type="entry name" value="BNAC02G40300D PROTEIN"/>
    <property type="match status" value="1"/>
</dbReference>
<name>A0A803P1X0_CANSA</name>
<dbReference type="SUPFAM" id="SSF53098">
    <property type="entry name" value="Ribonuclease H-like"/>
    <property type="match status" value="1"/>
</dbReference>
<reference evidence="3" key="1">
    <citation type="submission" date="2018-11" db="EMBL/GenBank/DDBJ databases">
        <authorList>
            <person name="Grassa J C."/>
        </authorList>
    </citation>
    <scope>NUCLEOTIDE SEQUENCE [LARGE SCALE GENOMIC DNA]</scope>
</reference>
<dbReference type="InterPro" id="IPR026960">
    <property type="entry name" value="RVT-Znf"/>
</dbReference>
<dbReference type="Gramene" id="evm.model.02.637">
    <property type="protein sequence ID" value="cds.evm.model.02.637"/>
    <property type="gene ID" value="evm.TU.02.637"/>
</dbReference>
<evidence type="ECO:0000313" key="3">
    <source>
        <dbReference type="EnsemblPlants" id="cds.evm.model.02.637"/>
    </source>
</evidence>
<dbReference type="GO" id="GO:0003676">
    <property type="term" value="F:nucleic acid binding"/>
    <property type="evidence" value="ECO:0007669"/>
    <property type="project" value="InterPro"/>
</dbReference>
<sequence>MEILDDMFVERDKNLILSIQLSNTTVEDSWYWYMEHSGLYTVKSAYQFLQSDAGSWLHLDEENCWKKLWKLEVPPKVHHFLWRACSGCLPTKVQLSTKHVYVDLLCPFCNAENETIFHILVECRLAQSCWNLSAAAFFPGLSQEFSSWFFAILEGGCSDIILDVAMLSWSLWKARNEVLWQKKKTCTAASIVKSARSVLDHWKVAKNQSSLYQTGVSFQCNHWRKPEGLKVKVNVDGAIFEASQKFRFGCVARDSNGSLIEAFSASKSGVVTPEIAEVIGILKEALSWVKAKGWEDVIIESDALLVVQAINSSVSMSSQFGLLVADCR</sequence>
<dbReference type="CDD" id="cd06222">
    <property type="entry name" value="RNase_H_like"/>
    <property type="match status" value="1"/>
</dbReference>
<protein>
    <recommendedName>
        <fullName evidence="5">Reverse transcriptase zinc-binding domain-containing protein</fullName>
    </recommendedName>
</protein>
<dbReference type="InterPro" id="IPR044730">
    <property type="entry name" value="RNase_H-like_dom_plant"/>
</dbReference>
<evidence type="ECO:0008006" key="5">
    <source>
        <dbReference type="Google" id="ProtNLM"/>
    </source>
</evidence>
<dbReference type="EnsemblPlants" id="evm.model.02.637">
    <property type="protein sequence ID" value="cds.evm.model.02.637"/>
    <property type="gene ID" value="evm.TU.02.637"/>
</dbReference>
<evidence type="ECO:0000313" key="4">
    <source>
        <dbReference type="Proteomes" id="UP000596661"/>
    </source>
</evidence>
<organism evidence="3 4">
    <name type="scientific">Cannabis sativa</name>
    <name type="common">Hemp</name>
    <name type="synonym">Marijuana</name>
    <dbReference type="NCBI Taxonomy" id="3483"/>
    <lineage>
        <taxon>Eukaryota</taxon>
        <taxon>Viridiplantae</taxon>
        <taxon>Streptophyta</taxon>
        <taxon>Embryophyta</taxon>
        <taxon>Tracheophyta</taxon>
        <taxon>Spermatophyta</taxon>
        <taxon>Magnoliopsida</taxon>
        <taxon>eudicotyledons</taxon>
        <taxon>Gunneridae</taxon>
        <taxon>Pentapetalae</taxon>
        <taxon>rosids</taxon>
        <taxon>fabids</taxon>
        <taxon>Rosales</taxon>
        <taxon>Cannabaceae</taxon>
        <taxon>Cannabis</taxon>
    </lineage>
</organism>
<dbReference type="Pfam" id="PF13456">
    <property type="entry name" value="RVT_3"/>
    <property type="match status" value="1"/>
</dbReference>
<proteinExistence type="predicted"/>
<dbReference type="OMA" id="WNYLPTK"/>
<feature type="domain" description="Reverse transcriptase zinc-binding" evidence="2">
    <location>
        <begin position="40"/>
        <end position="130"/>
    </location>
</feature>
<feature type="domain" description="RNase H type-1" evidence="1">
    <location>
        <begin position="234"/>
        <end position="328"/>
    </location>
</feature>
<dbReference type="InterPro" id="IPR002156">
    <property type="entry name" value="RNaseH_domain"/>
</dbReference>
<evidence type="ECO:0000259" key="1">
    <source>
        <dbReference type="Pfam" id="PF13456"/>
    </source>
</evidence>
<dbReference type="Pfam" id="PF13966">
    <property type="entry name" value="zf-RVT"/>
    <property type="match status" value="1"/>
</dbReference>
<dbReference type="AlphaFoldDB" id="A0A803P1X0"/>
<dbReference type="InterPro" id="IPR012337">
    <property type="entry name" value="RNaseH-like_sf"/>
</dbReference>
<reference evidence="3" key="2">
    <citation type="submission" date="2021-03" db="UniProtKB">
        <authorList>
            <consortium name="EnsemblPlants"/>
        </authorList>
    </citation>
    <scope>IDENTIFICATION</scope>
</reference>
<dbReference type="Gene3D" id="3.30.420.10">
    <property type="entry name" value="Ribonuclease H-like superfamily/Ribonuclease H"/>
    <property type="match status" value="1"/>
</dbReference>
<evidence type="ECO:0000259" key="2">
    <source>
        <dbReference type="Pfam" id="PF13966"/>
    </source>
</evidence>
<dbReference type="InterPro" id="IPR052929">
    <property type="entry name" value="RNase_H-like_EbsB-rel"/>
</dbReference>
<dbReference type="InterPro" id="IPR036397">
    <property type="entry name" value="RNaseH_sf"/>
</dbReference>
<dbReference type="Proteomes" id="UP000596661">
    <property type="component" value="Chromosome 2"/>
</dbReference>
<accession>A0A803P1X0</accession>
<dbReference type="EMBL" id="UZAU01000127">
    <property type="status" value="NOT_ANNOTATED_CDS"/>
    <property type="molecule type" value="Genomic_DNA"/>
</dbReference>
<keyword evidence="4" id="KW-1185">Reference proteome</keyword>